<evidence type="ECO:0000256" key="2">
    <source>
        <dbReference type="ARBA" id="ARBA00022670"/>
    </source>
</evidence>
<dbReference type="InterPro" id="IPR029062">
    <property type="entry name" value="Class_I_gatase-like"/>
</dbReference>
<name>A0A1G2JRK1_9BACT</name>
<dbReference type="GO" id="GO:0008236">
    <property type="term" value="F:serine-type peptidase activity"/>
    <property type="evidence" value="ECO:0007669"/>
    <property type="project" value="UniProtKB-KW"/>
</dbReference>
<organism evidence="5 6">
    <name type="scientific">Candidatus Staskawiczbacteria bacterium RIFOXYD1_FULL_32_13</name>
    <dbReference type="NCBI Taxonomy" id="1802234"/>
    <lineage>
        <taxon>Bacteria</taxon>
        <taxon>Candidatus Staskawicziibacteriota</taxon>
    </lineage>
</organism>
<comment type="similarity">
    <text evidence="1">Belongs to the peptidase S51 family.</text>
</comment>
<dbReference type="Proteomes" id="UP000178935">
    <property type="component" value="Unassembled WGS sequence"/>
</dbReference>
<comment type="caution">
    <text evidence="5">The sequence shown here is derived from an EMBL/GenBank/DDBJ whole genome shotgun (WGS) entry which is preliminary data.</text>
</comment>
<evidence type="ECO:0000313" key="5">
    <source>
        <dbReference type="EMBL" id="OGZ89051.1"/>
    </source>
</evidence>
<evidence type="ECO:0008006" key="7">
    <source>
        <dbReference type="Google" id="ProtNLM"/>
    </source>
</evidence>
<dbReference type="PANTHER" id="PTHR20842">
    <property type="entry name" value="PROTEASE S51 ALPHA-ASPARTYL DIPEPTIDASE"/>
    <property type="match status" value="1"/>
</dbReference>
<dbReference type="Gene3D" id="3.40.50.880">
    <property type="match status" value="1"/>
</dbReference>
<gene>
    <name evidence="5" type="ORF">A2561_05375</name>
</gene>
<sequence>MRLYLSSFKFGNHINTLRELVGAGKEAVVILNARDCKEPENRNQYLKWEIETLNGIGFNAKELDLRNYFGKEKELEEFLREKDLVWIDGGNTFLLRRAMKQSGFDNIIKKLLKDDKIVYAGFSAACVVLQKDMHGLDLVDDPNIVSDGYENKTIWEGLGLIDFYLAVHYKSAYIESAMVDKEVELCEKNNIPYKTLRDGEVLIIHGNKMEII</sequence>
<dbReference type="AlphaFoldDB" id="A0A1G2JRK1"/>
<keyword evidence="3" id="KW-0378">Hydrolase</keyword>
<dbReference type="InterPro" id="IPR005320">
    <property type="entry name" value="Peptidase_S51"/>
</dbReference>
<protein>
    <recommendedName>
        <fullName evidence="7">Peptidase E</fullName>
    </recommendedName>
</protein>
<dbReference type="EMBL" id="MHPU01000012">
    <property type="protein sequence ID" value="OGZ89051.1"/>
    <property type="molecule type" value="Genomic_DNA"/>
</dbReference>
<evidence type="ECO:0000256" key="3">
    <source>
        <dbReference type="ARBA" id="ARBA00022801"/>
    </source>
</evidence>
<keyword evidence="2" id="KW-0645">Protease</keyword>
<accession>A0A1G2JRK1</accession>
<proteinExistence type="inferred from homology"/>
<evidence type="ECO:0000256" key="4">
    <source>
        <dbReference type="ARBA" id="ARBA00022825"/>
    </source>
</evidence>
<evidence type="ECO:0000313" key="6">
    <source>
        <dbReference type="Proteomes" id="UP000178935"/>
    </source>
</evidence>
<evidence type="ECO:0000256" key="1">
    <source>
        <dbReference type="ARBA" id="ARBA00006534"/>
    </source>
</evidence>
<dbReference type="Pfam" id="PF03575">
    <property type="entry name" value="Peptidase_S51"/>
    <property type="match status" value="1"/>
</dbReference>
<dbReference type="SUPFAM" id="SSF52317">
    <property type="entry name" value="Class I glutamine amidotransferase-like"/>
    <property type="match status" value="1"/>
</dbReference>
<reference evidence="5 6" key="1">
    <citation type="journal article" date="2016" name="Nat. Commun.">
        <title>Thousands of microbial genomes shed light on interconnected biogeochemical processes in an aquifer system.</title>
        <authorList>
            <person name="Anantharaman K."/>
            <person name="Brown C.T."/>
            <person name="Hug L.A."/>
            <person name="Sharon I."/>
            <person name="Castelle C.J."/>
            <person name="Probst A.J."/>
            <person name="Thomas B.C."/>
            <person name="Singh A."/>
            <person name="Wilkins M.J."/>
            <person name="Karaoz U."/>
            <person name="Brodie E.L."/>
            <person name="Williams K.H."/>
            <person name="Hubbard S.S."/>
            <person name="Banfield J.F."/>
        </authorList>
    </citation>
    <scope>NUCLEOTIDE SEQUENCE [LARGE SCALE GENOMIC DNA]</scope>
</reference>
<dbReference type="PANTHER" id="PTHR20842:SF0">
    <property type="entry name" value="ALPHA-ASPARTYL DIPEPTIDASE"/>
    <property type="match status" value="1"/>
</dbReference>
<dbReference type="GO" id="GO:0006508">
    <property type="term" value="P:proteolysis"/>
    <property type="evidence" value="ECO:0007669"/>
    <property type="project" value="UniProtKB-KW"/>
</dbReference>
<keyword evidence="4" id="KW-0720">Serine protease</keyword>